<proteinExistence type="predicted"/>
<name>A0A6A8DHV2_9BACI</name>
<protein>
    <submittedName>
        <fullName evidence="1">Uncharacterized protein</fullName>
    </submittedName>
</protein>
<sequence length="46" mass="5192">MRKLLMVLFLLLITSFSVVGFVTASQADNNIIEQQQPSADHMEVKQ</sequence>
<organism evidence="1 2">
    <name type="scientific">Aquibacillus halophilus</name>
    <dbReference type="NCBI Taxonomy" id="930132"/>
    <lineage>
        <taxon>Bacteria</taxon>
        <taxon>Bacillati</taxon>
        <taxon>Bacillota</taxon>
        <taxon>Bacilli</taxon>
        <taxon>Bacillales</taxon>
        <taxon>Bacillaceae</taxon>
        <taxon>Aquibacillus</taxon>
    </lineage>
</organism>
<comment type="caution">
    <text evidence="1">The sequence shown here is derived from an EMBL/GenBank/DDBJ whole genome shotgun (WGS) entry which is preliminary data.</text>
</comment>
<evidence type="ECO:0000313" key="2">
    <source>
        <dbReference type="Proteomes" id="UP000799092"/>
    </source>
</evidence>
<dbReference type="AlphaFoldDB" id="A0A6A8DHV2"/>
<gene>
    <name evidence="1" type="ORF">GH741_15695</name>
</gene>
<dbReference type="Proteomes" id="UP000799092">
    <property type="component" value="Unassembled WGS sequence"/>
</dbReference>
<dbReference type="RefSeq" id="WP_153737690.1">
    <property type="nucleotide sequence ID" value="NZ_WJNG01000013.1"/>
</dbReference>
<dbReference type="EMBL" id="WJNG01000013">
    <property type="protein sequence ID" value="MRH44086.1"/>
    <property type="molecule type" value="Genomic_DNA"/>
</dbReference>
<accession>A0A6A8DHV2</accession>
<keyword evidence="2" id="KW-1185">Reference proteome</keyword>
<evidence type="ECO:0000313" key="1">
    <source>
        <dbReference type="EMBL" id="MRH44086.1"/>
    </source>
</evidence>
<reference evidence="1" key="1">
    <citation type="submission" date="2019-11" db="EMBL/GenBank/DDBJ databases">
        <authorList>
            <person name="Li J."/>
        </authorList>
    </citation>
    <scope>NUCLEOTIDE SEQUENCE</scope>
    <source>
        <strain evidence="1">B6B</strain>
    </source>
</reference>